<proteinExistence type="predicted"/>
<dbReference type="SUPFAM" id="SSF53335">
    <property type="entry name" value="S-adenosyl-L-methionine-dependent methyltransferases"/>
    <property type="match status" value="1"/>
</dbReference>
<dbReference type="RefSeq" id="WP_301136448.1">
    <property type="nucleotide sequence ID" value="NZ_JAUHTQ010000001.1"/>
</dbReference>
<reference evidence="2" key="1">
    <citation type="submission" date="2023-07" db="EMBL/GenBank/DDBJ databases">
        <title>Ureibacillus sp. isolated from freshwater well.</title>
        <authorList>
            <person name="Kirdat K."/>
            <person name="Bhatt A."/>
            <person name="Teware R."/>
            <person name="Bhavsar Y."/>
            <person name="Yadav A."/>
        </authorList>
    </citation>
    <scope>NUCLEOTIDE SEQUENCE</scope>
    <source>
        <strain evidence="2">BA0131</strain>
    </source>
</reference>
<dbReference type="Proteomes" id="UP001172743">
    <property type="component" value="Unassembled WGS sequence"/>
</dbReference>
<dbReference type="GO" id="GO:0032259">
    <property type="term" value="P:methylation"/>
    <property type="evidence" value="ECO:0007669"/>
    <property type="project" value="UniProtKB-KW"/>
</dbReference>
<organism evidence="2 3">
    <name type="scientific">Ureibacillus aquaedulcis</name>
    <dbReference type="NCBI Taxonomy" id="3058421"/>
    <lineage>
        <taxon>Bacteria</taxon>
        <taxon>Bacillati</taxon>
        <taxon>Bacillota</taxon>
        <taxon>Bacilli</taxon>
        <taxon>Bacillales</taxon>
        <taxon>Caryophanaceae</taxon>
        <taxon>Ureibacillus</taxon>
    </lineage>
</organism>
<protein>
    <submittedName>
        <fullName evidence="2">Methyltransferase domain-containing protein</fullName>
    </submittedName>
</protein>
<feature type="domain" description="Methyltransferase type 11" evidence="1">
    <location>
        <begin position="41"/>
        <end position="130"/>
    </location>
</feature>
<sequence length="256" mass="29287">MIKTLKDQWNANLYDQSHYFVSQYGTELLQLLAPQENEKILDLGCGTGDLARELKDLGTHVIGVDKSVNMIEQAKGKYAEISFKVKDATELGYKEEFDAVFSNATLHWVKHPEKALQCIFDSLKKGGRFVAEFGGKGNVQSITDEVILQIEAEGIKFRKEQFPWFYPSIAQYTGMMEAAGFRVTFAQHFDRPTKLEGEQGLKKWIEMFGGEIFNSVNEQQKRTIVSRVENNLKAILFHDGNWYADYKRIRVIGVKE</sequence>
<gene>
    <name evidence="2" type="ORF">QYB95_02260</name>
</gene>
<dbReference type="Pfam" id="PF08241">
    <property type="entry name" value="Methyltransf_11"/>
    <property type="match status" value="1"/>
</dbReference>
<evidence type="ECO:0000313" key="3">
    <source>
        <dbReference type="Proteomes" id="UP001172743"/>
    </source>
</evidence>
<keyword evidence="2" id="KW-0808">Transferase</keyword>
<dbReference type="InterPro" id="IPR029063">
    <property type="entry name" value="SAM-dependent_MTases_sf"/>
</dbReference>
<dbReference type="InterPro" id="IPR013216">
    <property type="entry name" value="Methyltransf_11"/>
</dbReference>
<comment type="caution">
    <text evidence="2">The sequence shown here is derived from an EMBL/GenBank/DDBJ whole genome shotgun (WGS) entry which is preliminary data.</text>
</comment>
<dbReference type="Gene3D" id="3.40.50.150">
    <property type="entry name" value="Vaccinia Virus protein VP39"/>
    <property type="match status" value="1"/>
</dbReference>
<evidence type="ECO:0000313" key="2">
    <source>
        <dbReference type="EMBL" id="MDN4492354.1"/>
    </source>
</evidence>
<dbReference type="CDD" id="cd02440">
    <property type="entry name" value="AdoMet_MTases"/>
    <property type="match status" value="1"/>
</dbReference>
<dbReference type="PANTHER" id="PTHR43861">
    <property type="entry name" value="TRANS-ACONITATE 2-METHYLTRANSFERASE-RELATED"/>
    <property type="match status" value="1"/>
</dbReference>
<dbReference type="GO" id="GO:0008168">
    <property type="term" value="F:methyltransferase activity"/>
    <property type="evidence" value="ECO:0007669"/>
    <property type="project" value="UniProtKB-KW"/>
</dbReference>
<accession>A0ABT8GLR4</accession>
<name>A0ABT8GLR4_9BACL</name>
<keyword evidence="3" id="KW-1185">Reference proteome</keyword>
<dbReference type="EMBL" id="JAUHTQ010000001">
    <property type="protein sequence ID" value="MDN4492354.1"/>
    <property type="molecule type" value="Genomic_DNA"/>
</dbReference>
<keyword evidence="2" id="KW-0489">Methyltransferase</keyword>
<evidence type="ECO:0000259" key="1">
    <source>
        <dbReference type="Pfam" id="PF08241"/>
    </source>
</evidence>
<dbReference type="PANTHER" id="PTHR43861:SF1">
    <property type="entry name" value="TRANS-ACONITATE 2-METHYLTRANSFERASE"/>
    <property type="match status" value="1"/>
</dbReference>